<dbReference type="AlphaFoldDB" id="A0A0W0YYN4"/>
<accession>A0A0W0YYN4</accession>
<organism evidence="1 2">
    <name type="scientific">Legionella spiritensis</name>
    <dbReference type="NCBI Taxonomy" id="452"/>
    <lineage>
        <taxon>Bacteria</taxon>
        <taxon>Pseudomonadati</taxon>
        <taxon>Pseudomonadota</taxon>
        <taxon>Gammaproteobacteria</taxon>
        <taxon>Legionellales</taxon>
        <taxon>Legionellaceae</taxon>
        <taxon>Legionella</taxon>
    </lineage>
</organism>
<evidence type="ECO:0000313" key="1">
    <source>
        <dbReference type="EMBL" id="KTD61699.1"/>
    </source>
</evidence>
<gene>
    <name evidence="1" type="ORF">Lspi_2329</name>
</gene>
<sequence>MRAFKSNPVPYKNGMYHHPHPKKQEIMIFNNYMSFIAPVMDSDMENVPDSRHSRCDVYCIQINDPISHTNTLFTMRNTYLGDLQ</sequence>
<dbReference type="EMBL" id="LNYX01000031">
    <property type="protein sequence ID" value="KTD61699.1"/>
    <property type="molecule type" value="Genomic_DNA"/>
</dbReference>
<comment type="caution">
    <text evidence="1">The sequence shown here is derived from an EMBL/GenBank/DDBJ whole genome shotgun (WGS) entry which is preliminary data.</text>
</comment>
<dbReference type="Proteomes" id="UP000054877">
    <property type="component" value="Unassembled WGS sequence"/>
</dbReference>
<evidence type="ECO:0000313" key="2">
    <source>
        <dbReference type="Proteomes" id="UP000054877"/>
    </source>
</evidence>
<proteinExistence type="predicted"/>
<reference evidence="1 2" key="1">
    <citation type="submission" date="2015-11" db="EMBL/GenBank/DDBJ databases">
        <title>Genomic analysis of 38 Legionella species identifies large and diverse effector repertoires.</title>
        <authorList>
            <person name="Burstein D."/>
            <person name="Amaro F."/>
            <person name="Zusman T."/>
            <person name="Lifshitz Z."/>
            <person name="Cohen O."/>
            <person name="Gilbert J.A."/>
            <person name="Pupko T."/>
            <person name="Shuman H.A."/>
            <person name="Segal G."/>
        </authorList>
    </citation>
    <scope>NUCLEOTIDE SEQUENCE [LARGE SCALE GENOMIC DNA]</scope>
    <source>
        <strain evidence="1 2">Mt.St.Helens-9</strain>
    </source>
</reference>
<protein>
    <submittedName>
        <fullName evidence="1">Uncharacterized protein</fullName>
    </submittedName>
</protein>
<name>A0A0W0YYN4_LEGSP</name>
<keyword evidence="2" id="KW-1185">Reference proteome</keyword>
<dbReference type="STRING" id="452.Lspi_2329"/>